<sequence length="65" mass="7794">MRELEMMDWGDLENMLDMKEALRYYSRLSSSFYLRLVNKFFRGTSISFNSSKRGSTLPVYRPTNR</sequence>
<dbReference type="PANTHER" id="PTHR35461:SF1">
    <property type="entry name" value="LOW PROTEIN: ATP-DEPENDENT RNA HELICASE-LIKE PROTEIN"/>
    <property type="match status" value="1"/>
</dbReference>
<organism evidence="1 2">
    <name type="scientific">Punica granatum</name>
    <name type="common">Pomegranate</name>
    <dbReference type="NCBI Taxonomy" id="22663"/>
    <lineage>
        <taxon>Eukaryota</taxon>
        <taxon>Viridiplantae</taxon>
        <taxon>Streptophyta</taxon>
        <taxon>Embryophyta</taxon>
        <taxon>Tracheophyta</taxon>
        <taxon>Spermatophyta</taxon>
        <taxon>Magnoliopsida</taxon>
        <taxon>eudicotyledons</taxon>
        <taxon>Gunneridae</taxon>
        <taxon>Pentapetalae</taxon>
        <taxon>rosids</taxon>
        <taxon>malvids</taxon>
        <taxon>Myrtales</taxon>
        <taxon>Lythraceae</taxon>
        <taxon>Punica</taxon>
    </lineage>
</organism>
<evidence type="ECO:0000313" key="2">
    <source>
        <dbReference type="Proteomes" id="UP000197138"/>
    </source>
</evidence>
<reference evidence="2" key="1">
    <citation type="journal article" date="2017" name="Plant J.">
        <title>The pomegranate (Punica granatum L.) genome and the genomics of punicalagin biosynthesis.</title>
        <authorList>
            <person name="Qin G."/>
            <person name="Xu C."/>
            <person name="Ming R."/>
            <person name="Tang H."/>
            <person name="Guyot R."/>
            <person name="Kramer E.M."/>
            <person name="Hu Y."/>
            <person name="Yi X."/>
            <person name="Qi Y."/>
            <person name="Xu X."/>
            <person name="Gao Z."/>
            <person name="Pan H."/>
            <person name="Jian J."/>
            <person name="Tian Y."/>
            <person name="Yue Z."/>
            <person name="Xu Y."/>
        </authorList>
    </citation>
    <scope>NUCLEOTIDE SEQUENCE [LARGE SCALE GENOMIC DNA]</scope>
    <source>
        <strain evidence="2">cv. Dabenzi</strain>
    </source>
</reference>
<dbReference type="EMBL" id="MTKT01002507">
    <property type="protein sequence ID" value="OWM77972.1"/>
    <property type="molecule type" value="Genomic_DNA"/>
</dbReference>
<comment type="caution">
    <text evidence="1">The sequence shown here is derived from an EMBL/GenBank/DDBJ whole genome shotgun (WGS) entry which is preliminary data.</text>
</comment>
<dbReference type="PANTHER" id="PTHR35461">
    <property type="entry name" value="BNAANNG14610D PROTEIN"/>
    <property type="match status" value="1"/>
</dbReference>
<protein>
    <submittedName>
        <fullName evidence="1">Uncharacterized protein</fullName>
    </submittedName>
</protein>
<evidence type="ECO:0000313" key="1">
    <source>
        <dbReference type="EMBL" id="OWM77972.1"/>
    </source>
</evidence>
<dbReference type="Proteomes" id="UP000197138">
    <property type="component" value="Unassembled WGS sequence"/>
</dbReference>
<accession>A0A218X0V9</accession>
<proteinExistence type="predicted"/>
<dbReference type="AlphaFoldDB" id="A0A218X0V9"/>
<gene>
    <name evidence="1" type="ORF">CDL15_Pgr018541</name>
</gene>
<name>A0A218X0V9_PUNGR</name>